<gene>
    <name evidence="3" type="ORF">HINF_LOCUS12997</name>
    <name evidence="4" type="ORF">HINF_LOCUS20775</name>
</gene>
<dbReference type="EMBL" id="CAXDID020000056">
    <property type="protein sequence ID" value="CAL6007725.1"/>
    <property type="molecule type" value="Genomic_DNA"/>
</dbReference>
<feature type="transmembrane region" description="Helical" evidence="2">
    <location>
        <begin position="43"/>
        <end position="66"/>
    </location>
</feature>
<evidence type="ECO:0000313" key="5">
    <source>
        <dbReference type="Proteomes" id="UP001642409"/>
    </source>
</evidence>
<reference evidence="3" key="1">
    <citation type="submission" date="2023-06" db="EMBL/GenBank/DDBJ databases">
        <authorList>
            <person name="Kurt Z."/>
        </authorList>
    </citation>
    <scope>NUCLEOTIDE SEQUENCE</scope>
</reference>
<dbReference type="Proteomes" id="UP001642409">
    <property type="component" value="Unassembled WGS sequence"/>
</dbReference>
<feature type="compositionally biased region" description="Basic and acidic residues" evidence="1">
    <location>
        <begin position="1222"/>
        <end position="1238"/>
    </location>
</feature>
<evidence type="ECO:0000256" key="1">
    <source>
        <dbReference type="SAM" id="MobiDB-lite"/>
    </source>
</evidence>
<organism evidence="3">
    <name type="scientific">Hexamita inflata</name>
    <dbReference type="NCBI Taxonomy" id="28002"/>
    <lineage>
        <taxon>Eukaryota</taxon>
        <taxon>Metamonada</taxon>
        <taxon>Diplomonadida</taxon>
        <taxon>Hexamitidae</taxon>
        <taxon>Hexamitinae</taxon>
        <taxon>Hexamita</taxon>
    </lineage>
</organism>
<feature type="transmembrane region" description="Helical" evidence="2">
    <location>
        <begin position="151"/>
        <end position="176"/>
    </location>
</feature>
<keyword evidence="2" id="KW-1133">Transmembrane helix</keyword>
<feature type="transmembrane region" description="Helical" evidence="2">
    <location>
        <begin position="1135"/>
        <end position="1155"/>
    </location>
</feature>
<accession>A0AA86NU93</accession>
<keyword evidence="5" id="KW-1185">Reference proteome</keyword>
<evidence type="ECO:0000313" key="4">
    <source>
        <dbReference type="EMBL" id="CAL6007725.1"/>
    </source>
</evidence>
<feature type="transmembrane region" description="Helical" evidence="2">
    <location>
        <begin position="528"/>
        <end position="550"/>
    </location>
</feature>
<keyword evidence="2" id="KW-0812">Transmembrane</keyword>
<evidence type="ECO:0000313" key="3">
    <source>
        <dbReference type="EMBL" id="CAI9925352.1"/>
    </source>
</evidence>
<comment type="caution">
    <text evidence="3">The sequence shown here is derived from an EMBL/GenBank/DDBJ whole genome shotgun (WGS) entry which is preliminary data.</text>
</comment>
<evidence type="ECO:0008006" key="6">
    <source>
        <dbReference type="Google" id="ProtNLM"/>
    </source>
</evidence>
<feature type="region of interest" description="Disordered" evidence="1">
    <location>
        <begin position="1205"/>
        <end position="1247"/>
    </location>
</feature>
<reference evidence="4 5" key="2">
    <citation type="submission" date="2024-07" db="EMBL/GenBank/DDBJ databases">
        <authorList>
            <person name="Akdeniz Z."/>
        </authorList>
    </citation>
    <scope>NUCLEOTIDE SEQUENCE [LARGE SCALE GENOMIC DNA]</scope>
</reference>
<dbReference type="EMBL" id="CATOUU010000341">
    <property type="protein sequence ID" value="CAI9925352.1"/>
    <property type="molecule type" value="Genomic_DNA"/>
</dbReference>
<protein>
    <recommendedName>
        <fullName evidence="6">Transmembrane protein</fullName>
    </recommendedName>
</protein>
<dbReference type="AlphaFoldDB" id="A0AA86NU93"/>
<name>A0AA86NU93_9EUKA</name>
<keyword evidence="2" id="KW-0472">Membrane</keyword>
<sequence length="1247" mass="142354">MINPLLLSVQNIDFDHFTQSVIVLIQNAQNGTVTFKNLINLPYTFPIVFFAMIPLSIASLMCVMCIPNMCFVQKCSASHKYYVKEKKLTKSAKKILKHNKIKTKSGFPIDIVLNNQQIPINEKEQLILEQYQLKVEQENLQKTAKCSKACYYIWLLTSLVFVLSIVFTAMGTAYLVNIPYRIDDVANYNAKKLSKMTHTAANGLNDVFNKMFGVQTNIGNDLISLSQADFEVSITKFKEQANQIPKLEIIRNSLNQLNKGLTEWFGSALFYPDVKDTFDYQKSGQKIINEFINKLSTVDAVLKTIYSIIDSINKAIQEHPEWNMSIINFPDITNDPLMQILDVLAIQNVTKWMFANKFQQIFLNNDKMLDILIQKDYNGNNKTIQSAFELFNITADQFIVPFSQLFAGILNPFCNFLIKVKKSYVIESIYKLEKITFDEFMIQMQSSCEYIWCDLVDPGFIHDFSLKLQAIFPKFLRGFVTFNSVPQAISRFEPIVYIFAIGLPILLFILALSFVLCKQMFVSWQQVLLCPFYIAIVAIFGALLLCISIVPSGALTPICNQLESNSTIIVDGFMDIGHQAKIIGKGTELILPTNLPISFKPEKLYINTSTWKTIIDSFNFSITINPPFVYHNITDDEPDQPKNIIDLLFYILDFQDFNQALYKIENYVNEIIVKQIHFSFSNMDISKIFNGDDVVGIIDSINIDNLPFSQFVVKQINQITGGFLDDNFAVFYAVLNPNKTQQRIQSLNVNQLLQNSFNFDVQKLVDQTAQSITPQLQKIYCSVNSSFKSSKQNDLIQSFAELITVLKKTIDPNIGFHIDIPASSDNSVQMLQSRILNMQLEYKADNNLTNFIQDPIEEAKQQIISTIFNTDGSFNKKITNSLDQFIDISGEVDENIDLFATFYYTQSPTAEQYQDMIQNQQDIDKLITVPQRFFNNLISKQVITQTIVKPTSLKDPSYNAYFQIACKYYYFSLYMKDLLDNTQQLRIYVEAAQIITSTFFQIVQLQVDIQQLNDLLLGYSILDTTCTQQQNPKSTSFIVRAPDLAFDFFKSLFQNVFQTVSTDAKYNIFQQAFITSKTFSNVQKFVSDYIEALLNCFCSSQSVFASNLLNVIPSVIGSGGQAVLGFSDAFSFSSYLGWLFGVVGSIAMGFAVDYLQVNKNERKKALKYGIQFKEVKLYSKKGKEYEQITDEKVEIYSQPEQEFVSSQKPILYSDSESSSSQVKEEIQEVKMEQTEAKNDQNANKNTQ</sequence>
<proteinExistence type="predicted"/>
<feature type="transmembrane region" description="Helical" evidence="2">
    <location>
        <begin position="495"/>
        <end position="516"/>
    </location>
</feature>
<evidence type="ECO:0000256" key="2">
    <source>
        <dbReference type="SAM" id="Phobius"/>
    </source>
</evidence>